<dbReference type="PANTHER" id="PTHR33744:SF1">
    <property type="entry name" value="DNA-BINDING TRANSCRIPTIONAL ACTIVATOR ADER"/>
    <property type="match status" value="1"/>
</dbReference>
<comment type="similarity">
    <text evidence="1">Belongs to the CdaR family.</text>
</comment>
<name>A0AAW6RH79_GORRU</name>
<reference evidence="5" key="1">
    <citation type="submission" date="2023-04" db="EMBL/GenBank/DDBJ databases">
        <title>Characterization and analysis of the complete genome of Gordonia rubripertincta 112, the degrader of aromatic and aliphatic compounds.</title>
        <authorList>
            <person name="Frantsuzova E."/>
            <person name="Bogun A."/>
            <person name="Delegan Y."/>
        </authorList>
    </citation>
    <scope>NUCLEOTIDE SEQUENCE</scope>
    <source>
        <strain evidence="5">112</strain>
    </source>
</reference>
<evidence type="ECO:0000256" key="1">
    <source>
        <dbReference type="ARBA" id="ARBA00006754"/>
    </source>
</evidence>
<gene>
    <name evidence="5" type="ORF">QBL07_23535</name>
</gene>
<feature type="domain" description="RsbT co-antagonist protein RsbRD N-terminal" evidence="3">
    <location>
        <begin position="43"/>
        <end position="175"/>
    </location>
</feature>
<dbReference type="InterPro" id="IPR051448">
    <property type="entry name" value="CdaR-like_regulators"/>
</dbReference>
<dbReference type="PANTHER" id="PTHR33744">
    <property type="entry name" value="CARBOHYDRATE DIACID REGULATOR"/>
    <property type="match status" value="1"/>
</dbReference>
<accession>A0AAW6RH79</accession>
<organism evidence="5">
    <name type="scientific">Gordonia rubripertincta</name>
    <name type="common">Rhodococcus corallinus</name>
    <dbReference type="NCBI Taxonomy" id="36822"/>
    <lineage>
        <taxon>Bacteria</taxon>
        <taxon>Bacillati</taxon>
        <taxon>Actinomycetota</taxon>
        <taxon>Actinomycetes</taxon>
        <taxon>Mycobacteriales</taxon>
        <taxon>Gordoniaceae</taxon>
        <taxon>Gordonia</taxon>
    </lineage>
</organism>
<dbReference type="Pfam" id="PF13556">
    <property type="entry name" value="HTH_30"/>
    <property type="match status" value="1"/>
</dbReference>
<dbReference type="Pfam" id="PF14361">
    <property type="entry name" value="RsbRD_N"/>
    <property type="match status" value="1"/>
</dbReference>
<sequence>MPHWTQGLHRNRQSQPEDEWLNPDADRIGTTLGAGAVSWAVEVGEDIAATIVRELPTMEQTGAQFQTVRRATTSTALRALTLVAGIAESDAQLSSPEVEVVAKDFARRGLDLNDLLATIRVGYAVLAAALLDAALQLVPAPHSSQEMRRVSVLLFKVLDHFTSVATTTFLEERNAFVAGVSAARLELVKKIIEGDSVDRGRADEVLGYSVEAHHVGLVASSRSHSNHDVRSVIDPALRHWGVASAVLVIPIGLQTIWAWGAVNPTHGTPTQGPLPVFDGTTIAIGEPGTGLEGFRRSHLEARAVERLINLRRPQRTGLTVAHYEVGLESLLLTDPPAAEDFVKRTLGPLADDDPRSADLRGTLGRYLDMDHSLNRVAAVEHISKNTVTYRVNRALSLSGHVPGSPTTDLRAALRIDSWLRGHTTEP</sequence>
<dbReference type="InterPro" id="IPR041522">
    <property type="entry name" value="CdaR_GGDEF"/>
</dbReference>
<comment type="caution">
    <text evidence="5">The sequence shown here is derived from an EMBL/GenBank/DDBJ whole genome shotgun (WGS) entry which is preliminary data.</text>
</comment>
<feature type="domain" description="CdaR GGDEF-like" evidence="4">
    <location>
        <begin position="204"/>
        <end position="305"/>
    </location>
</feature>
<dbReference type="EMBL" id="JARUXG010000030">
    <property type="protein sequence ID" value="MDG6783790.1"/>
    <property type="molecule type" value="Genomic_DNA"/>
</dbReference>
<dbReference type="Gene3D" id="1.10.10.2840">
    <property type="entry name" value="PucR C-terminal helix-turn-helix domain"/>
    <property type="match status" value="1"/>
</dbReference>
<evidence type="ECO:0000259" key="3">
    <source>
        <dbReference type="Pfam" id="PF14361"/>
    </source>
</evidence>
<protein>
    <submittedName>
        <fullName evidence="5">Helix-turn-helix domain-containing protein</fullName>
    </submittedName>
</protein>
<proteinExistence type="inferred from homology"/>
<dbReference type="RefSeq" id="WP_005199846.1">
    <property type="nucleotide sequence ID" value="NZ_CP136136.1"/>
</dbReference>
<evidence type="ECO:0000259" key="4">
    <source>
        <dbReference type="Pfam" id="PF17853"/>
    </source>
</evidence>
<dbReference type="AlphaFoldDB" id="A0AAW6RH79"/>
<dbReference type="InterPro" id="IPR042070">
    <property type="entry name" value="PucR_C-HTH_sf"/>
</dbReference>
<dbReference type="Pfam" id="PF17853">
    <property type="entry name" value="GGDEF_2"/>
    <property type="match status" value="1"/>
</dbReference>
<evidence type="ECO:0000259" key="2">
    <source>
        <dbReference type="Pfam" id="PF13556"/>
    </source>
</evidence>
<dbReference type="InterPro" id="IPR025736">
    <property type="entry name" value="PucR_C-HTH_dom"/>
</dbReference>
<evidence type="ECO:0000313" key="5">
    <source>
        <dbReference type="EMBL" id="MDG6783790.1"/>
    </source>
</evidence>
<dbReference type="InterPro" id="IPR025751">
    <property type="entry name" value="RsbRD_N_dom"/>
</dbReference>
<feature type="domain" description="PucR C-terminal helix-turn-helix" evidence="2">
    <location>
        <begin position="359"/>
        <end position="415"/>
    </location>
</feature>